<gene>
    <name evidence="4" type="ORF">SAMN05421740_101405</name>
</gene>
<feature type="transmembrane region" description="Helical" evidence="1">
    <location>
        <begin position="74"/>
        <end position="92"/>
    </location>
</feature>
<accession>A0A1H7FMB6</accession>
<dbReference type="PIRSF" id="PIRSF018266">
    <property type="entry name" value="FecR"/>
    <property type="match status" value="1"/>
</dbReference>
<dbReference type="Gene3D" id="2.60.120.1440">
    <property type="match status" value="1"/>
</dbReference>
<dbReference type="InterPro" id="IPR012373">
    <property type="entry name" value="Ferrdict_sens_TM"/>
</dbReference>
<dbReference type="STRING" id="332977.SAMN05421740_101405"/>
<evidence type="ECO:0000259" key="2">
    <source>
        <dbReference type="Pfam" id="PF04773"/>
    </source>
</evidence>
<feature type="domain" description="Protein FecR C-terminal" evidence="3">
    <location>
        <begin position="258"/>
        <end position="326"/>
    </location>
</feature>
<dbReference type="Pfam" id="PF16344">
    <property type="entry name" value="FecR_C"/>
    <property type="match status" value="1"/>
</dbReference>
<keyword evidence="1" id="KW-1133">Transmembrane helix</keyword>
<keyword evidence="1" id="KW-0472">Membrane</keyword>
<name>A0A1H7FMB6_9SPHI</name>
<proteinExistence type="predicted"/>
<dbReference type="InterPro" id="IPR006860">
    <property type="entry name" value="FecR"/>
</dbReference>
<dbReference type="OrthoDB" id="1452822at2"/>
<evidence type="ECO:0000313" key="5">
    <source>
        <dbReference type="Proteomes" id="UP000198916"/>
    </source>
</evidence>
<dbReference type="InterPro" id="IPR032508">
    <property type="entry name" value="FecR_C"/>
</dbReference>
<dbReference type="EMBL" id="FNZR01000001">
    <property type="protein sequence ID" value="SEK27243.1"/>
    <property type="molecule type" value="Genomic_DNA"/>
</dbReference>
<dbReference type="Gene3D" id="3.55.50.30">
    <property type="match status" value="1"/>
</dbReference>
<dbReference type="GO" id="GO:0016989">
    <property type="term" value="F:sigma factor antagonist activity"/>
    <property type="evidence" value="ECO:0007669"/>
    <property type="project" value="TreeGrafter"/>
</dbReference>
<dbReference type="PANTHER" id="PTHR30273:SF2">
    <property type="entry name" value="PROTEIN FECR"/>
    <property type="match status" value="1"/>
</dbReference>
<evidence type="ECO:0000313" key="4">
    <source>
        <dbReference type="EMBL" id="SEK27243.1"/>
    </source>
</evidence>
<evidence type="ECO:0000256" key="1">
    <source>
        <dbReference type="SAM" id="Phobius"/>
    </source>
</evidence>
<feature type="domain" description="FecR protein" evidence="2">
    <location>
        <begin position="116"/>
        <end position="212"/>
    </location>
</feature>
<keyword evidence="5" id="KW-1185">Reference proteome</keyword>
<dbReference type="PANTHER" id="PTHR30273">
    <property type="entry name" value="PERIPLASMIC SIGNAL SENSOR AND SIGMA FACTOR ACTIVATOR FECR-RELATED"/>
    <property type="match status" value="1"/>
</dbReference>
<dbReference type="Pfam" id="PF04773">
    <property type="entry name" value="FecR"/>
    <property type="match status" value="1"/>
</dbReference>
<dbReference type="RefSeq" id="WP_090602359.1">
    <property type="nucleotide sequence ID" value="NZ_FNZR01000001.1"/>
</dbReference>
<evidence type="ECO:0000259" key="3">
    <source>
        <dbReference type="Pfam" id="PF16344"/>
    </source>
</evidence>
<keyword evidence="1" id="KW-0812">Transmembrane</keyword>
<organism evidence="4 5">
    <name type="scientific">Parapedobacter koreensis</name>
    <dbReference type="NCBI Taxonomy" id="332977"/>
    <lineage>
        <taxon>Bacteria</taxon>
        <taxon>Pseudomonadati</taxon>
        <taxon>Bacteroidota</taxon>
        <taxon>Sphingobacteriia</taxon>
        <taxon>Sphingobacteriales</taxon>
        <taxon>Sphingobacteriaceae</taxon>
        <taxon>Parapedobacter</taxon>
    </lineage>
</organism>
<dbReference type="AlphaFoldDB" id="A0A1H7FMB6"/>
<reference evidence="5" key="1">
    <citation type="submission" date="2016-10" db="EMBL/GenBank/DDBJ databases">
        <authorList>
            <person name="Varghese N."/>
            <person name="Submissions S."/>
        </authorList>
    </citation>
    <scope>NUCLEOTIDE SEQUENCE [LARGE SCALE GENOMIC DNA]</scope>
    <source>
        <strain evidence="5">Jip14</strain>
    </source>
</reference>
<protein>
    <submittedName>
        <fullName evidence="4">FecR family protein</fullName>
    </submittedName>
</protein>
<dbReference type="Proteomes" id="UP000198916">
    <property type="component" value="Unassembled WGS sequence"/>
</dbReference>
<sequence>MDSEKFKQLLHRYLNGTASDAEKEVIDAWYESYRELDDSEVFGSNASESRIASQMRKQLAGYWGTTRKIVFSKYLAYAAAVLMLVSIAWLVYRWQSNDGTGGVRQESVAPSTAYREISTAVRQVKKIELPDSSTVWVNALSRLRIPESFGNQRRELYLDEGEAFFEVAPNPDKPFVVHSRDIAIKVVGTAFDISNYERLNRILVNVAHGKVQVTDTGKYGLVHELTADQQLAYNTLTGEHTMKTSATGEAATWREGKIALKNASFEEVALAMYNVYGIELKPANNQIRNHQYNLVIRTTHRLDEALRIICSIHQNQYRRENNEVIIY</sequence>